<dbReference type="Proteomes" id="UP000075809">
    <property type="component" value="Unassembled WGS sequence"/>
</dbReference>
<feature type="region of interest" description="Disordered" evidence="4">
    <location>
        <begin position="21"/>
        <end position="45"/>
    </location>
</feature>
<evidence type="ECO:0000256" key="3">
    <source>
        <dbReference type="ARBA" id="ARBA00022833"/>
    </source>
</evidence>
<keyword evidence="1" id="KW-0479">Metal-binding</keyword>
<dbReference type="GO" id="GO:0003677">
    <property type="term" value="F:DNA binding"/>
    <property type="evidence" value="ECO:0007669"/>
    <property type="project" value="InterPro"/>
</dbReference>
<dbReference type="AlphaFoldDB" id="A0A151WKR1"/>
<reference evidence="6 7" key="1">
    <citation type="submission" date="2015-09" db="EMBL/GenBank/DDBJ databases">
        <title>Trachymyrmex zeteki WGS genome.</title>
        <authorList>
            <person name="Nygaard S."/>
            <person name="Hu H."/>
            <person name="Boomsma J."/>
            <person name="Zhang G."/>
        </authorList>
    </citation>
    <scope>NUCLEOTIDE SEQUENCE [LARGE SCALE GENOMIC DNA]</scope>
    <source>
        <strain evidence="6">Tzet28-1</strain>
        <tissue evidence="6">Whole body</tissue>
    </source>
</reference>
<evidence type="ECO:0000313" key="6">
    <source>
        <dbReference type="EMBL" id="KYQ48473.1"/>
    </source>
</evidence>
<name>A0A151WKR1_9HYME</name>
<evidence type="ECO:0000256" key="1">
    <source>
        <dbReference type="ARBA" id="ARBA00022723"/>
    </source>
</evidence>
<accession>A0A151WKR1</accession>
<feature type="non-terminal residue" evidence="6">
    <location>
        <position position="1"/>
    </location>
</feature>
<sequence>RPNQCKQLDIAGNISFLRTARRSTAKRAQTTTTASKVVGGSKKKRKRIPVVGESLPCHFVSPPYEISTDTLFPIRASKFHWSWDYFIAESDKKASYNLCKETIKHRPVTRLEEHLERKHKILDPYSDRVNHESNSDNDMAANEDITEKLVAFLPPPVLFFVPSPARQLHLSPTAINTKNSYSQPLAGDLLHMSSQICQSRAGPLLCSHRIVSPVDFSPVFDTANVCSTEQTL</sequence>
<gene>
    <name evidence="6" type="ORF">ALC60_12529</name>
</gene>
<keyword evidence="2" id="KW-0863">Zinc-finger</keyword>
<protein>
    <recommendedName>
        <fullName evidence="5">BED-type domain-containing protein</fullName>
    </recommendedName>
</protein>
<dbReference type="GO" id="GO:0008270">
    <property type="term" value="F:zinc ion binding"/>
    <property type="evidence" value="ECO:0007669"/>
    <property type="project" value="UniProtKB-KW"/>
</dbReference>
<evidence type="ECO:0000256" key="2">
    <source>
        <dbReference type="ARBA" id="ARBA00022771"/>
    </source>
</evidence>
<keyword evidence="7" id="KW-1185">Reference proteome</keyword>
<evidence type="ECO:0000313" key="7">
    <source>
        <dbReference type="Proteomes" id="UP000075809"/>
    </source>
</evidence>
<organism evidence="6 7">
    <name type="scientific">Mycetomoellerius zeteki</name>
    <dbReference type="NCBI Taxonomy" id="64791"/>
    <lineage>
        <taxon>Eukaryota</taxon>
        <taxon>Metazoa</taxon>
        <taxon>Ecdysozoa</taxon>
        <taxon>Arthropoda</taxon>
        <taxon>Hexapoda</taxon>
        <taxon>Insecta</taxon>
        <taxon>Pterygota</taxon>
        <taxon>Neoptera</taxon>
        <taxon>Endopterygota</taxon>
        <taxon>Hymenoptera</taxon>
        <taxon>Apocrita</taxon>
        <taxon>Aculeata</taxon>
        <taxon>Formicoidea</taxon>
        <taxon>Formicidae</taxon>
        <taxon>Myrmicinae</taxon>
        <taxon>Mycetomoellerius</taxon>
    </lineage>
</organism>
<evidence type="ECO:0000256" key="4">
    <source>
        <dbReference type="SAM" id="MobiDB-lite"/>
    </source>
</evidence>
<evidence type="ECO:0000259" key="5">
    <source>
        <dbReference type="Pfam" id="PF02892"/>
    </source>
</evidence>
<dbReference type="InterPro" id="IPR003656">
    <property type="entry name" value="Znf_BED"/>
</dbReference>
<proteinExistence type="predicted"/>
<dbReference type="Pfam" id="PF02892">
    <property type="entry name" value="zf-BED"/>
    <property type="match status" value="1"/>
</dbReference>
<feature type="domain" description="BED-type" evidence="5">
    <location>
        <begin position="83"/>
        <end position="120"/>
    </location>
</feature>
<dbReference type="EMBL" id="KQ983001">
    <property type="protein sequence ID" value="KYQ48473.1"/>
    <property type="molecule type" value="Genomic_DNA"/>
</dbReference>
<keyword evidence="3" id="KW-0862">Zinc</keyword>